<reference evidence="3 4" key="1">
    <citation type="submission" date="2013-11" db="EMBL/GenBank/DDBJ databases">
        <title>Draft genome of the bovine lungworm Dictyocaulus viviparus.</title>
        <authorList>
            <person name="Mitreva M."/>
        </authorList>
    </citation>
    <scope>NUCLEOTIDE SEQUENCE [LARGE SCALE GENOMIC DNA]</scope>
    <source>
        <strain evidence="3 4">HannoverDv2000</strain>
    </source>
</reference>
<gene>
    <name evidence="3" type="ORF">DICVIV_13393</name>
</gene>
<dbReference type="InterPro" id="IPR040364">
    <property type="entry name" value="TTC21A/TTC21B"/>
</dbReference>
<accession>A0A0D8XA56</accession>
<dbReference type="GO" id="GO:0061512">
    <property type="term" value="P:protein localization to cilium"/>
    <property type="evidence" value="ECO:0007669"/>
    <property type="project" value="TreeGrafter"/>
</dbReference>
<organism evidence="3 4">
    <name type="scientific">Dictyocaulus viviparus</name>
    <name type="common">Bovine lungworm</name>
    <dbReference type="NCBI Taxonomy" id="29172"/>
    <lineage>
        <taxon>Eukaryota</taxon>
        <taxon>Metazoa</taxon>
        <taxon>Ecdysozoa</taxon>
        <taxon>Nematoda</taxon>
        <taxon>Chromadorea</taxon>
        <taxon>Rhabditida</taxon>
        <taxon>Rhabditina</taxon>
        <taxon>Rhabditomorpha</taxon>
        <taxon>Strongyloidea</taxon>
        <taxon>Metastrongylidae</taxon>
        <taxon>Dictyocaulus</taxon>
    </lineage>
</organism>
<dbReference type="InterPro" id="IPR056832">
    <property type="entry name" value="ARM_TT21_2nd"/>
</dbReference>
<evidence type="ECO:0000313" key="4">
    <source>
        <dbReference type="Proteomes" id="UP000053766"/>
    </source>
</evidence>
<dbReference type="InterPro" id="IPR056833">
    <property type="entry name" value="ARM_TT21_N"/>
</dbReference>
<dbReference type="Gene3D" id="1.25.40.10">
    <property type="entry name" value="Tetratricopeptide repeat domain"/>
    <property type="match status" value="1"/>
</dbReference>
<dbReference type="GO" id="GO:0005929">
    <property type="term" value="C:cilium"/>
    <property type="evidence" value="ECO:0007669"/>
    <property type="project" value="GOC"/>
</dbReference>
<dbReference type="Pfam" id="PF25060">
    <property type="entry name" value="ARM_TT21_2nd"/>
    <property type="match status" value="1"/>
</dbReference>
<dbReference type="AlphaFoldDB" id="A0A0D8XA56"/>
<dbReference type="Proteomes" id="UP000053766">
    <property type="component" value="Unassembled WGS sequence"/>
</dbReference>
<dbReference type="PANTHER" id="PTHR14699:SF0">
    <property type="entry name" value="TETRATRICOPEPTIDE REPEAT PROTEIN 21 HOMOLOG"/>
    <property type="match status" value="1"/>
</dbReference>
<dbReference type="InterPro" id="IPR011990">
    <property type="entry name" value="TPR-like_helical_dom_sf"/>
</dbReference>
<name>A0A0D8XA56_DICVI</name>
<dbReference type="SUPFAM" id="SSF48452">
    <property type="entry name" value="TPR-like"/>
    <property type="match status" value="1"/>
</dbReference>
<keyword evidence="4" id="KW-1185">Reference proteome</keyword>
<dbReference type="GO" id="GO:0035721">
    <property type="term" value="P:intraciliary retrograde transport"/>
    <property type="evidence" value="ECO:0007669"/>
    <property type="project" value="TreeGrafter"/>
</dbReference>
<dbReference type="GO" id="GO:0030991">
    <property type="term" value="C:intraciliary transport particle A"/>
    <property type="evidence" value="ECO:0007669"/>
    <property type="project" value="TreeGrafter"/>
</dbReference>
<dbReference type="Pfam" id="PF25062">
    <property type="entry name" value="ARM_TT21_N"/>
    <property type="match status" value="1"/>
</dbReference>
<feature type="domain" description="Tetratricopeptide repeat protein 21A/21B N-terminal ARM repeat" evidence="2">
    <location>
        <begin position="8"/>
        <end position="99"/>
    </location>
</feature>
<dbReference type="PANTHER" id="PTHR14699">
    <property type="entry name" value="STI2 PROTEIN-RELATED"/>
    <property type="match status" value="1"/>
</dbReference>
<proteinExistence type="predicted"/>
<evidence type="ECO:0000259" key="2">
    <source>
        <dbReference type="Pfam" id="PF25062"/>
    </source>
</evidence>
<reference evidence="4" key="2">
    <citation type="journal article" date="2016" name="Sci. Rep.">
        <title>Dictyocaulus viviparus genome, variome and transcriptome elucidate lungworm biology and support future intervention.</title>
        <authorList>
            <person name="McNulty S.N."/>
            <person name="Strube C."/>
            <person name="Rosa B.A."/>
            <person name="Martin J.C."/>
            <person name="Tyagi R."/>
            <person name="Choi Y.J."/>
            <person name="Wang Q."/>
            <person name="Hallsworth Pepin K."/>
            <person name="Zhang X."/>
            <person name="Ozersky P."/>
            <person name="Wilson R.K."/>
            <person name="Sternberg P.W."/>
            <person name="Gasser R.B."/>
            <person name="Mitreva M."/>
        </authorList>
    </citation>
    <scope>NUCLEOTIDE SEQUENCE [LARGE SCALE GENOMIC DNA]</scope>
    <source>
        <strain evidence="4">HannoverDv2000</strain>
    </source>
</reference>
<sequence length="505" mass="57304">MEIEAAISTFQDSPIECLSGWTELWLGRNQKSTLEMFERAINGRYFDGYIGKMAIYSSRQLANDMKAIAKDSLSVSFSHLPFHIEAIKACILAKEWNNALQAIQNSNLVEADNVYILFLLAVYTICSAGSKISQTLDELQSALDVYESDNHSLFGFIAQCLYRMAARNKTVLKFSRELLARANKKCRRVDYVVDELRVAVSLNDVREVTVKVKELMTMDSNDPYATLAVTLSNLMLGKVDDALAQLNFMKEANPAISDFAIYHFVAAVLAKYKDKSFEKFMKMINDSINIHIDKTQSIEFGIKYLRSLDTDFLMGIVYQIMDYAPLAPTKAPDDTLKTCERILNIIVDNCPGICQAYFILARCYFLHSEWDTADRMIEQCLQKDETIADAYLLRAEASLIKLMKGQINDADTCLNTGLSFNFSVRDSPLFHLIKAKLHKQKNELEKAADLLKSGLKIPQKEHTMNLLMQREAGNGQRMAIQLELIDCLQSMKQTVSFDRSYIVQQ</sequence>
<evidence type="ECO:0008006" key="5">
    <source>
        <dbReference type="Google" id="ProtNLM"/>
    </source>
</evidence>
<evidence type="ECO:0000259" key="1">
    <source>
        <dbReference type="Pfam" id="PF25060"/>
    </source>
</evidence>
<dbReference type="OrthoDB" id="5855406at2759"/>
<evidence type="ECO:0000313" key="3">
    <source>
        <dbReference type="EMBL" id="KJH40647.1"/>
    </source>
</evidence>
<feature type="domain" description="Tetratricopeptide repeat protein 21A/21B second ARM" evidence="1">
    <location>
        <begin position="134"/>
        <end position="397"/>
    </location>
</feature>
<dbReference type="STRING" id="29172.A0A0D8XA56"/>
<dbReference type="Pfam" id="PF25058">
    <property type="entry name" value="ARM_TT21"/>
    <property type="match status" value="1"/>
</dbReference>
<dbReference type="EMBL" id="KN717068">
    <property type="protein sequence ID" value="KJH40647.1"/>
    <property type="molecule type" value="Genomic_DNA"/>
</dbReference>
<protein>
    <recommendedName>
        <fullName evidence="5">Tetratricopeptide repeat protein</fullName>
    </recommendedName>
</protein>